<organism evidence="5 6">
    <name type="scientific">Sediminibacterium ginsengisoli</name>
    <dbReference type="NCBI Taxonomy" id="413434"/>
    <lineage>
        <taxon>Bacteria</taxon>
        <taxon>Pseudomonadati</taxon>
        <taxon>Bacteroidota</taxon>
        <taxon>Chitinophagia</taxon>
        <taxon>Chitinophagales</taxon>
        <taxon>Chitinophagaceae</taxon>
        <taxon>Sediminibacterium</taxon>
    </lineage>
</organism>
<evidence type="ECO:0000256" key="2">
    <source>
        <dbReference type="PROSITE-ProRule" id="PRU00169"/>
    </source>
</evidence>
<dbReference type="SMART" id="SM00448">
    <property type="entry name" value="REC"/>
    <property type="match status" value="1"/>
</dbReference>
<gene>
    <name evidence="5" type="ORF">SAMN04488132_101597</name>
</gene>
<dbReference type="PROSITE" id="PS50110">
    <property type="entry name" value="RESPONSE_REGULATORY"/>
    <property type="match status" value="1"/>
</dbReference>
<reference evidence="5 6" key="1">
    <citation type="submission" date="2017-02" db="EMBL/GenBank/DDBJ databases">
        <authorList>
            <person name="Peterson S.W."/>
        </authorList>
    </citation>
    <scope>NUCLEOTIDE SEQUENCE [LARGE SCALE GENOMIC DNA]</scope>
    <source>
        <strain evidence="5 6">DSM 22335</strain>
    </source>
</reference>
<dbReference type="GO" id="GO:0000160">
    <property type="term" value="P:phosphorelay signal transduction system"/>
    <property type="evidence" value="ECO:0007669"/>
    <property type="project" value="InterPro"/>
</dbReference>
<dbReference type="SUPFAM" id="SSF52172">
    <property type="entry name" value="CheY-like"/>
    <property type="match status" value="1"/>
</dbReference>
<dbReference type="Gene3D" id="3.40.50.2300">
    <property type="match status" value="1"/>
</dbReference>
<dbReference type="Pfam" id="PF00196">
    <property type="entry name" value="GerE"/>
    <property type="match status" value="1"/>
</dbReference>
<proteinExistence type="predicted"/>
<dbReference type="RefSeq" id="WP_078829928.1">
    <property type="nucleotide sequence ID" value="NZ_FUWH01000001.1"/>
</dbReference>
<dbReference type="PROSITE" id="PS50043">
    <property type="entry name" value="HTH_LUXR_2"/>
    <property type="match status" value="1"/>
</dbReference>
<evidence type="ECO:0000259" key="4">
    <source>
        <dbReference type="PROSITE" id="PS50110"/>
    </source>
</evidence>
<comment type="caution">
    <text evidence="2">Lacks conserved residue(s) required for the propagation of feature annotation.</text>
</comment>
<dbReference type="InterPro" id="IPR001789">
    <property type="entry name" value="Sig_transdc_resp-reg_receiver"/>
</dbReference>
<dbReference type="STRING" id="413434.SAMN04488132_101597"/>
<sequence>MQTSRLHILLADNNEIYRYGLKLLLEEAGFAVTATASDSQALLSVAKHMPPDILLINTDIRDSSILKTISQVRDFSIFTGIIAICSSHEKLCIAKAEDAGAHAVLSASCEKKELLDTIDNVRMRIQSRENGPSILKPAANHIRQRLYTTDQKQLLSPKEIEIIRMICQGFSTKEIGHALSQGARTVDGYRRIILKKIEARNPVDIVMYAIRNGLHQV</sequence>
<dbReference type="InterPro" id="IPR016032">
    <property type="entry name" value="Sig_transdc_resp-reg_C-effctor"/>
</dbReference>
<evidence type="ECO:0000313" key="5">
    <source>
        <dbReference type="EMBL" id="SJZ39825.1"/>
    </source>
</evidence>
<feature type="domain" description="HTH luxR-type" evidence="3">
    <location>
        <begin position="148"/>
        <end position="213"/>
    </location>
</feature>
<dbReference type="InterPro" id="IPR051015">
    <property type="entry name" value="EvgA-like"/>
</dbReference>
<dbReference type="SUPFAM" id="SSF46894">
    <property type="entry name" value="C-terminal effector domain of the bipartite response regulators"/>
    <property type="match status" value="1"/>
</dbReference>
<dbReference type="GO" id="GO:0006355">
    <property type="term" value="P:regulation of DNA-templated transcription"/>
    <property type="evidence" value="ECO:0007669"/>
    <property type="project" value="InterPro"/>
</dbReference>
<name>A0A1T4KBY1_9BACT</name>
<dbReference type="EMBL" id="FUWH01000001">
    <property type="protein sequence ID" value="SJZ39825.1"/>
    <property type="molecule type" value="Genomic_DNA"/>
</dbReference>
<dbReference type="InterPro" id="IPR011006">
    <property type="entry name" value="CheY-like_superfamily"/>
</dbReference>
<keyword evidence="6" id="KW-1185">Reference proteome</keyword>
<dbReference type="Pfam" id="PF00072">
    <property type="entry name" value="Response_reg"/>
    <property type="match status" value="1"/>
</dbReference>
<dbReference type="AlphaFoldDB" id="A0A1T4KBY1"/>
<dbReference type="SMART" id="SM00421">
    <property type="entry name" value="HTH_LUXR"/>
    <property type="match status" value="1"/>
</dbReference>
<dbReference type="GO" id="GO:0003677">
    <property type="term" value="F:DNA binding"/>
    <property type="evidence" value="ECO:0007669"/>
    <property type="project" value="UniProtKB-KW"/>
</dbReference>
<evidence type="ECO:0000313" key="6">
    <source>
        <dbReference type="Proteomes" id="UP000190888"/>
    </source>
</evidence>
<dbReference type="Proteomes" id="UP000190888">
    <property type="component" value="Unassembled WGS sequence"/>
</dbReference>
<dbReference type="CDD" id="cd06170">
    <property type="entry name" value="LuxR_C_like"/>
    <property type="match status" value="1"/>
</dbReference>
<protein>
    <submittedName>
        <fullName evidence="5">DNA-binding response regulator, NarL/FixJ family, contains REC and HTH domains</fullName>
    </submittedName>
</protein>
<dbReference type="PANTHER" id="PTHR45566:SF2">
    <property type="entry name" value="NARL SUBFAMILY"/>
    <property type="match status" value="1"/>
</dbReference>
<dbReference type="OrthoDB" id="9797341at2"/>
<dbReference type="Gene3D" id="1.10.10.10">
    <property type="entry name" value="Winged helix-like DNA-binding domain superfamily/Winged helix DNA-binding domain"/>
    <property type="match status" value="1"/>
</dbReference>
<feature type="domain" description="Response regulatory" evidence="4">
    <location>
        <begin position="7"/>
        <end position="122"/>
    </location>
</feature>
<dbReference type="InterPro" id="IPR000792">
    <property type="entry name" value="Tscrpt_reg_LuxR_C"/>
</dbReference>
<evidence type="ECO:0000259" key="3">
    <source>
        <dbReference type="PROSITE" id="PS50043"/>
    </source>
</evidence>
<dbReference type="InterPro" id="IPR036388">
    <property type="entry name" value="WH-like_DNA-bd_sf"/>
</dbReference>
<dbReference type="PANTHER" id="PTHR45566">
    <property type="entry name" value="HTH-TYPE TRANSCRIPTIONAL REGULATOR YHJB-RELATED"/>
    <property type="match status" value="1"/>
</dbReference>
<dbReference type="PRINTS" id="PR00038">
    <property type="entry name" value="HTHLUXR"/>
</dbReference>
<accession>A0A1T4KBY1</accession>
<evidence type="ECO:0000256" key="1">
    <source>
        <dbReference type="ARBA" id="ARBA00023125"/>
    </source>
</evidence>
<keyword evidence="1 5" id="KW-0238">DNA-binding</keyword>